<dbReference type="Gene3D" id="3.30.420.260">
    <property type="match status" value="1"/>
</dbReference>
<dbReference type="OrthoDB" id="658622at2"/>
<organism evidence="1 2">
    <name type="scientific">Hydrotalea sandarakina</name>
    <dbReference type="NCBI Taxonomy" id="1004304"/>
    <lineage>
        <taxon>Bacteria</taxon>
        <taxon>Pseudomonadati</taxon>
        <taxon>Bacteroidota</taxon>
        <taxon>Chitinophagia</taxon>
        <taxon>Chitinophagales</taxon>
        <taxon>Chitinophagaceae</taxon>
        <taxon>Hydrotalea</taxon>
    </lineage>
</organism>
<dbReference type="Gene3D" id="3.30.420.250">
    <property type="match status" value="1"/>
</dbReference>
<keyword evidence="2" id="KW-1185">Reference proteome</keyword>
<dbReference type="Proteomes" id="UP000249720">
    <property type="component" value="Unassembled WGS sequence"/>
</dbReference>
<evidence type="ECO:0000313" key="2">
    <source>
        <dbReference type="Proteomes" id="UP000249720"/>
    </source>
</evidence>
<dbReference type="InterPro" id="IPR024213">
    <property type="entry name" value="DUF3822"/>
</dbReference>
<sequence>MVEKEISQYSLDREELAAIEKQLTIEVGLHYIAIIEVVTASESITAVELFTFNKFEHNWYQIFQEVRLQSILFDINYASKQIFINGFQQTIIPEKFYKNDLTHHFLQILHGWKSNDLNYDGIYIQNKQIYIASQLPADLRQMFHVSFSEIPVYNSLRKQIETALKLGSEFQNYWHIQFYPGSFSIVSLQQQQLHLAESYCYTCVEDIIFRLVSILNTYNMQTLPLKVHISGILHESDEMHTAIKKLIPDVQWQPGFKGEQILIEKNYYPEHYLQPFFNVVL</sequence>
<comment type="caution">
    <text evidence="1">The sequence shown here is derived from an EMBL/GenBank/DDBJ whole genome shotgun (WGS) entry which is preliminary data.</text>
</comment>
<proteinExistence type="predicted"/>
<dbReference type="CDD" id="cd24013">
    <property type="entry name" value="ASKHA_ATPase_BT3980-like"/>
    <property type="match status" value="1"/>
</dbReference>
<dbReference type="EMBL" id="QKZV01000001">
    <property type="protein sequence ID" value="PZX65870.1"/>
    <property type="molecule type" value="Genomic_DNA"/>
</dbReference>
<reference evidence="1 2" key="1">
    <citation type="submission" date="2018-06" db="EMBL/GenBank/DDBJ databases">
        <title>Genomic Encyclopedia of Archaeal and Bacterial Type Strains, Phase II (KMG-II): from individual species to whole genera.</title>
        <authorList>
            <person name="Goeker M."/>
        </authorList>
    </citation>
    <scope>NUCLEOTIDE SEQUENCE [LARGE SCALE GENOMIC DNA]</scope>
    <source>
        <strain evidence="1 2">DSM 23241</strain>
    </source>
</reference>
<accession>A0A2W7S4V5</accession>
<protein>
    <submittedName>
        <fullName evidence="1">Uncharacterized protein DUF3822</fullName>
    </submittedName>
</protein>
<name>A0A2W7S4V5_9BACT</name>
<dbReference type="Pfam" id="PF12864">
    <property type="entry name" value="DUF3822"/>
    <property type="match status" value="1"/>
</dbReference>
<evidence type="ECO:0000313" key="1">
    <source>
        <dbReference type="EMBL" id="PZX65870.1"/>
    </source>
</evidence>
<dbReference type="RefSeq" id="WP_111293318.1">
    <property type="nucleotide sequence ID" value="NZ_QKZV01000001.1"/>
</dbReference>
<gene>
    <name evidence="1" type="ORF">LX80_00363</name>
</gene>
<dbReference type="AlphaFoldDB" id="A0A2W7S4V5"/>